<dbReference type="AlphaFoldDB" id="A0AA39I9Z0"/>
<feature type="region of interest" description="Disordered" evidence="1">
    <location>
        <begin position="190"/>
        <end position="213"/>
    </location>
</feature>
<accession>A0AA39I9Z0</accession>
<dbReference type="EMBL" id="JAUCMV010000002">
    <property type="protein sequence ID" value="KAK0419444.1"/>
    <property type="molecule type" value="Genomic_DNA"/>
</dbReference>
<evidence type="ECO:0000313" key="4">
    <source>
        <dbReference type="Proteomes" id="UP001175271"/>
    </source>
</evidence>
<organism evidence="3 4">
    <name type="scientific">Steinernema hermaphroditum</name>
    <dbReference type="NCBI Taxonomy" id="289476"/>
    <lineage>
        <taxon>Eukaryota</taxon>
        <taxon>Metazoa</taxon>
        <taxon>Ecdysozoa</taxon>
        <taxon>Nematoda</taxon>
        <taxon>Chromadorea</taxon>
        <taxon>Rhabditida</taxon>
        <taxon>Tylenchina</taxon>
        <taxon>Panagrolaimomorpha</taxon>
        <taxon>Strongyloidoidea</taxon>
        <taxon>Steinernematidae</taxon>
        <taxon>Steinernema</taxon>
    </lineage>
</organism>
<keyword evidence="2" id="KW-1133">Transmembrane helix</keyword>
<feature type="region of interest" description="Disordered" evidence="1">
    <location>
        <begin position="226"/>
        <end position="261"/>
    </location>
</feature>
<feature type="compositionally biased region" description="Polar residues" evidence="1">
    <location>
        <begin position="250"/>
        <end position="261"/>
    </location>
</feature>
<gene>
    <name evidence="3" type="ORF">QR680_014148</name>
</gene>
<feature type="compositionally biased region" description="Basic and acidic residues" evidence="1">
    <location>
        <begin position="226"/>
        <end position="249"/>
    </location>
</feature>
<comment type="caution">
    <text evidence="3">The sequence shown here is derived from an EMBL/GenBank/DDBJ whole genome shotgun (WGS) entry which is preliminary data.</text>
</comment>
<evidence type="ECO:0000256" key="2">
    <source>
        <dbReference type="SAM" id="Phobius"/>
    </source>
</evidence>
<evidence type="ECO:0000256" key="1">
    <source>
        <dbReference type="SAM" id="MobiDB-lite"/>
    </source>
</evidence>
<reference evidence="3" key="1">
    <citation type="submission" date="2023-06" db="EMBL/GenBank/DDBJ databases">
        <title>Genomic analysis of the entomopathogenic nematode Steinernema hermaphroditum.</title>
        <authorList>
            <person name="Schwarz E.M."/>
            <person name="Heppert J.K."/>
            <person name="Baniya A."/>
            <person name="Schwartz H.T."/>
            <person name="Tan C.-H."/>
            <person name="Antoshechkin I."/>
            <person name="Sternberg P.W."/>
            <person name="Goodrich-Blair H."/>
            <person name="Dillman A.R."/>
        </authorList>
    </citation>
    <scope>NUCLEOTIDE SEQUENCE</scope>
    <source>
        <strain evidence="3">PS9179</strain>
        <tissue evidence="3">Whole animal</tissue>
    </source>
</reference>
<keyword evidence="2" id="KW-0472">Membrane</keyword>
<dbReference type="Proteomes" id="UP001175271">
    <property type="component" value="Unassembled WGS sequence"/>
</dbReference>
<keyword evidence="4" id="KW-1185">Reference proteome</keyword>
<name>A0AA39I9Z0_9BILA</name>
<feature type="transmembrane region" description="Helical" evidence="2">
    <location>
        <begin position="20"/>
        <end position="40"/>
    </location>
</feature>
<proteinExistence type="predicted"/>
<sequence length="283" mass="31578">MSSEHQGPFFFEFVLTNANLWVGVTLLSLSIVLFVSLWVFDCLTKNTVKKPLTIHYDCKGFSSNELHLIYKKSFPNDCRIVQKGRCRLLEAQALMLPPSERTSEVLPKPFVVSRSRKPAVAFKITEILEYVDLTNQPNDVIRELVESPAMPSVMSIAKGSSASASYYSQSVHQKTTKDVNYQLLNSKERLDNSTIGTNQSQEPVNSKERADKSTFATSQFLSSVKDKKRPEVASSAEERDIQPSADEKSSPVNITMPSTEKLNTTEMSGTVKRGSVHSVALFM</sequence>
<protein>
    <submittedName>
        <fullName evidence="3">Uncharacterized protein</fullName>
    </submittedName>
</protein>
<keyword evidence="2" id="KW-0812">Transmembrane</keyword>
<feature type="compositionally biased region" description="Polar residues" evidence="1">
    <location>
        <begin position="192"/>
        <end position="204"/>
    </location>
</feature>
<evidence type="ECO:0000313" key="3">
    <source>
        <dbReference type="EMBL" id="KAK0419444.1"/>
    </source>
</evidence>